<dbReference type="InterPro" id="IPR001610">
    <property type="entry name" value="PAC"/>
</dbReference>
<proteinExistence type="predicted"/>
<dbReference type="PROSITE" id="PS50113">
    <property type="entry name" value="PAC"/>
    <property type="match status" value="1"/>
</dbReference>
<feature type="domain" description="PAS" evidence="7">
    <location>
        <begin position="271"/>
        <end position="341"/>
    </location>
</feature>
<dbReference type="Gene3D" id="1.10.287.130">
    <property type="match status" value="1"/>
</dbReference>
<dbReference type="InterPro" id="IPR036097">
    <property type="entry name" value="HisK_dim/P_sf"/>
</dbReference>
<dbReference type="PROSITE" id="PS50112">
    <property type="entry name" value="PAS"/>
    <property type="match status" value="3"/>
</dbReference>
<evidence type="ECO:0000313" key="9">
    <source>
        <dbReference type="EMBL" id="MCH7396966.1"/>
    </source>
</evidence>
<dbReference type="InterPro" id="IPR035965">
    <property type="entry name" value="PAS-like_dom_sf"/>
</dbReference>
<protein>
    <recommendedName>
        <fullName evidence="2">histidine kinase</fullName>
        <ecNumber evidence="2">2.7.13.3</ecNumber>
    </recommendedName>
</protein>
<dbReference type="SUPFAM" id="SSF47384">
    <property type="entry name" value="Homodimeric domain of signal transducing histidine kinase"/>
    <property type="match status" value="1"/>
</dbReference>
<keyword evidence="5" id="KW-0418">Kinase</keyword>
<dbReference type="SMART" id="SM00387">
    <property type="entry name" value="HATPase_c"/>
    <property type="match status" value="1"/>
</dbReference>
<evidence type="ECO:0000256" key="3">
    <source>
        <dbReference type="ARBA" id="ARBA00022553"/>
    </source>
</evidence>
<name>A0ABS9UK18_9BACT</name>
<dbReference type="Pfam" id="PF08447">
    <property type="entry name" value="PAS_3"/>
    <property type="match status" value="2"/>
</dbReference>
<sequence length="1024" mass="118185">MEDNSLIKKIFYSSPLPSLLILANDPIFTLIEANEAYYRISNSNPSDLIGKGLFEAFPQNPNEDSSPLNKLLKAIKIVIDTKKSFKAPIQKYDIPVRGTDQFEVRYWDPLFTPIFDENDEVSHILHTTENVSSAVEVEKALFDSNKKLNELITSIDGIFWEAKLSPLMFTYVSPQSYKLLGFHPEEWKVEGFWESRIHPFDQEFTINYCSNQVQKGLNHIFEYRFVAKDGNIVWLNDIVSVITENGKPILLRGIMTDITAKKKAELERDKNRTKLENIMDRSLDIICTIDEDGLFREMSAATMKIWSYPPEELEGKPILDFIFGEDRASTKNALESIRNGNSMTNLENRFVKKNGSILPLIWSIKWDSRDKTFYCIAKDGTEKKKAERNNELRMAINAIFSEELALEKIIQKSLGLFLKYSNLDYAEAWLQSMDSNNIILTAYEGPKHINPIKEIRAYHDESGLMVELSKSSSPIFIQDLKDHKNIVRNDFIVNNDIRTALIYPITFDGKFIAGILLASVERDVNFDEIPILESDFLVKLGTMIRRKRAEHELNLFFDLSPDLLCIAGFDGYFKKINRSFPKTLGFTEDEILQRKFYDFNHADDQKATEDIVNILESGESISYFENRYLTKSGKYIWLAWTSTPLLEEKLIFAIGKDITEKKLQEEAIRISNKKVSDTLESIQDGFYAMDNHSIITYWNSQAEVLLGRKRDEVLGKKIWEMFPEATNLKFYPKFSNAKETKKPIRFEEFFLPLNSWFEITAFPSEDGLTVHFRDITDRKAAEIQMLELNNILAKNAKELAESNAELEQFAFIASHDLQEPLRMVTSFLNQLENKYSDVLDDKGLQYLHYATDGAVRMRQIILDLLEFSRIGKVDHLLENVDLNDLMLEIDHMNYEIIKETKTELTWDNLPVVKFEKGPLTQVFQNIISNAIKYQNHGNTPKVHISYEQSVTHWTISIEDNGIGIAPEYQNKVFEIFKRLHRKEEYSGTGIGLAICKKIIERAGGNIFVESEEGMGCTFKFTIKK</sequence>
<dbReference type="Gene3D" id="3.30.450.40">
    <property type="match status" value="1"/>
</dbReference>
<gene>
    <name evidence="9" type="ORF">MM236_03160</name>
</gene>
<dbReference type="PROSITE" id="PS50109">
    <property type="entry name" value="HIS_KIN"/>
    <property type="match status" value="1"/>
</dbReference>
<dbReference type="Pfam" id="PF13426">
    <property type="entry name" value="PAS_9"/>
    <property type="match status" value="1"/>
</dbReference>
<evidence type="ECO:0000256" key="4">
    <source>
        <dbReference type="ARBA" id="ARBA00022679"/>
    </source>
</evidence>
<dbReference type="SMART" id="SM00388">
    <property type="entry name" value="HisKA"/>
    <property type="match status" value="1"/>
</dbReference>
<comment type="catalytic activity">
    <reaction evidence="1">
        <text>ATP + protein L-histidine = ADP + protein N-phospho-L-histidine.</text>
        <dbReference type="EC" id="2.7.13.3"/>
    </reaction>
</comment>
<reference evidence="9" key="1">
    <citation type="submission" date="2022-03" db="EMBL/GenBank/DDBJ databases">
        <title>De novo assembled genomes of Belliella spp. (Cyclobacteriaceae) strains.</title>
        <authorList>
            <person name="Szabo A."/>
            <person name="Korponai K."/>
            <person name="Felfoldi T."/>
        </authorList>
    </citation>
    <scope>NUCLEOTIDE SEQUENCE</scope>
    <source>
        <strain evidence="9">DSM 107340</strain>
    </source>
</reference>
<dbReference type="CDD" id="cd00082">
    <property type="entry name" value="HisKA"/>
    <property type="match status" value="1"/>
</dbReference>
<dbReference type="InterPro" id="IPR004358">
    <property type="entry name" value="Sig_transdc_His_kin-like_C"/>
</dbReference>
<dbReference type="Pfam" id="PF02518">
    <property type="entry name" value="HATPase_c"/>
    <property type="match status" value="1"/>
</dbReference>
<keyword evidence="10" id="KW-1185">Reference proteome</keyword>
<dbReference type="SUPFAM" id="SSF55781">
    <property type="entry name" value="GAF domain-like"/>
    <property type="match status" value="1"/>
</dbReference>
<dbReference type="NCBIfam" id="TIGR00229">
    <property type="entry name" value="sensory_box"/>
    <property type="match status" value="4"/>
</dbReference>
<dbReference type="InterPro" id="IPR000700">
    <property type="entry name" value="PAS-assoc_C"/>
</dbReference>
<dbReference type="InterPro" id="IPR029016">
    <property type="entry name" value="GAF-like_dom_sf"/>
</dbReference>
<evidence type="ECO:0000259" key="7">
    <source>
        <dbReference type="PROSITE" id="PS50112"/>
    </source>
</evidence>
<dbReference type="Pfam" id="PF00512">
    <property type="entry name" value="HisKA"/>
    <property type="match status" value="1"/>
</dbReference>
<dbReference type="SMART" id="SM00091">
    <property type="entry name" value="PAS"/>
    <property type="match status" value="5"/>
</dbReference>
<dbReference type="InterPro" id="IPR003594">
    <property type="entry name" value="HATPase_dom"/>
</dbReference>
<dbReference type="SUPFAM" id="SSF55785">
    <property type="entry name" value="PYP-like sensor domain (PAS domain)"/>
    <property type="match status" value="4"/>
</dbReference>
<dbReference type="InterPro" id="IPR005467">
    <property type="entry name" value="His_kinase_dom"/>
</dbReference>
<organism evidence="9 10">
    <name type="scientific">Belliella calami</name>
    <dbReference type="NCBI Taxonomy" id="2923436"/>
    <lineage>
        <taxon>Bacteria</taxon>
        <taxon>Pseudomonadati</taxon>
        <taxon>Bacteroidota</taxon>
        <taxon>Cytophagia</taxon>
        <taxon>Cytophagales</taxon>
        <taxon>Cyclobacteriaceae</taxon>
        <taxon>Belliella</taxon>
    </lineage>
</organism>
<dbReference type="InterPro" id="IPR013655">
    <property type="entry name" value="PAS_fold_3"/>
</dbReference>
<dbReference type="Gene3D" id="3.30.450.20">
    <property type="entry name" value="PAS domain"/>
    <property type="match status" value="5"/>
</dbReference>
<comment type="caution">
    <text evidence="9">The sequence shown here is derived from an EMBL/GenBank/DDBJ whole genome shotgun (WGS) entry which is preliminary data.</text>
</comment>
<dbReference type="EMBL" id="JAKZGS010000002">
    <property type="protein sequence ID" value="MCH7396966.1"/>
    <property type="molecule type" value="Genomic_DNA"/>
</dbReference>
<dbReference type="CDD" id="cd00130">
    <property type="entry name" value="PAS"/>
    <property type="match status" value="4"/>
</dbReference>
<dbReference type="EC" id="2.7.13.3" evidence="2"/>
<feature type="domain" description="PAS" evidence="7">
    <location>
        <begin position="671"/>
        <end position="722"/>
    </location>
</feature>
<dbReference type="Pfam" id="PF08448">
    <property type="entry name" value="PAS_4"/>
    <property type="match status" value="1"/>
</dbReference>
<feature type="domain" description="Histidine kinase" evidence="6">
    <location>
        <begin position="812"/>
        <end position="1024"/>
    </location>
</feature>
<dbReference type="PANTHER" id="PTHR43304">
    <property type="entry name" value="PHYTOCHROME-LIKE PROTEIN CPH1"/>
    <property type="match status" value="1"/>
</dbReference>
<dbReference type="Pfam" id="PF00989">
    <property type="entry name" value="PAS"/>
    <property type="match status" value="1"/>
</dbReference>
<evidence type="ECO:0000256" key="5">
    <source>
        <dbReference type="ARBA" id="ARBA00022777"/>
    </source>
</evidence>
<feature type="domain" description="PAC" evidence="8">
    <location>
        <begin position="219"/>
        <end position="270"/>
    </location>
</feature>
<dbReference type="InterPro" id="IPR052162">
    <property type="entry name" value="Sensor_kinase/Photoreceptor"/>
</dbReference>
<evidence type="ECO:0000256" key="1">
    <source>
        <dbReference type="ARBA" id="ARBA00000085"/>
    </source>
</evidence>
<evidence type="ECO:0000313" key="10">
    <source>
        <dbReference type="Proteomes" id="UP001165488"/>
    </source>
</evidence>
<dbReference type="Gene3D" id="3.30.565.10">
    <property type="entry name" value="Histidine kinase-like ATPase, C-terminal domain"/>
    <property type="match status" value="1"/>
</dbReference>
<dbReference type="InterPro" id="IPR003661">
    <property type="entry name" value="HisK_dim/P_dom"/>
</dbReference>
<evidence type="ECO:0000259" key="6">
    <source>
        <dbReference type="PROSITE" id="PS50109"/>
    </source>
</evidence>
<feature type="domain" description="PAS" evidence="7">
    <location>
        <begin position="549"/>
        <end position="619"/>
    </location>
</feature>
<dbReference type="InterPro" id="IPR000014">
    <property type="entry name" value="PAS"/>
</dbReference>
<accession>A0ABS9UK18</accession>
<dbReference type="SUPFAM" id="SSF55874">
    <property type="entry name" value="ATPase domain of HSP90 chaperone/DNA topoisomerase II/histidine kinase"/>
    <property type="match status" value="1"/>
</dbReference>
<keyword evidence="3" id="KW-0597">Phosphoprotein</keyword>
<dbReference type="InterPro" id="IPR013767">
    <property type="entry name" value="PAS_fold"/>
</dbReference>
<dbReference type="Proteomes" id="UP001165488">
    <property type="component" value="Unassembled WGS sequence"/>
</dbReference>
<keyword evidence="4" id="KW-0808">Transferase</keyword>
<evidence type="ECO:0000256" key="2">
    <source>
        <dbReference type="ARBA" id="ARBA00012438"/>
    </source>
</evidence>
<dbReference type="SMART" id="SM00086">
    <property type="entry name" value="PAC"/>
    <property type="match status" value="3"/>
</dbReference>
<dbReference type="PRINTS" id="PR00344">
    <property type="entry name" value="BCTRLSENSOR"/>
</dbReference>
<dbReference type="RefSeq" id="WP_241273480.1">
    <property type="nucleotide sequence ID" value="NZ_JAKZGS010000002.1"/>
</dbReference>
<dbReference type="InterPro" id="IPR013656">
    <property type="entry name" value="PAS_4"/>
</dbReference>
<dbReference type="PANTHER" id="PTHR43304:SF1">
    <property type="entry name" value="PAC DOMAIN-CONTAINING PROTEIN"/>
    <property type="match status" value="1"/>
</dbReference>
<evidence type="ECO:0000259" key="8">
    <source>
        <dbReference type="PROSITE" id="PS50113"/>
    </source>
</evidence>
<dbReference type="InterPro" id="IPR036890">
    <property type="entry name" value="HATPase_C_sf"/>
</dbReference>